<comment type="cofactor">
    <cofactor evidence="1">
        <name>Zn(2+)</name>
        <dbReference type="ChEBI" id="CHEBI:29105"/>
    </cofactor>
</comment>
<protein>
    <submittedName>
        <fullName evidence="9">M23 family metallopeptidase</fullName>
    </submittedName>
</protein>
<keyword evidence="4" id="KW-0378">Hydrolase</keyword>
<dbReference type="SUPFAM" id="SSF51261">
    <property type="entry name" value="Duplicated hybrid motif"/>
    <property type="match status" value="1"/>
</dbReference>
<evidence type="ECO:0000256" key="1">
    <source>
        <dbReference type="ARBA" id="ARBA00001947"/>
    </source>
</evidence>
<evidence type="ECO:0000256" key="7">
    <source>
        <dbReference type="SAM" id="MobiDB-lite"/>
    </source>
</evidence>
<dbReference type="InterPro" id="IPR016047">
    <property type="entry name" value="M23ase_b-sheet_dom"/>
</dbReference>
<dbReference type="Gene3D" id="2.70.70.10">
    <property type="entry name" value="Glucose Permease (Domain IIA)"/>
    <property type="match status" value="1"/>
</dbReference>
<dbReference type="EMBL" id="CP119083">
    <property type="protein sequence ID" value="WEF35258.1"/>
    <property type="molecule type" value="Genomic_DNA"/>
</dbReference>
<gene>
    <name evidence="9" type="ORF">PX653_11025</name>
</gene>
<evidence type="ECO:0000256" key="3">
    <source>
        <dbReference type="ARBA" id="ARBA00022723"/>
    </source>
</evidence>
<keyword evidence="2" id="KW-0645">Protease</keyword>
<name>A0ABY8BIS0_9BURK</name>
<evidence type="ECO:0000256" key="5">
    <source>
        <dbReference type="ARBA" id="ARBA00022833"/>
    </source>
</evidence>
<keyword evidence="10" id="KW-1185">Reference proteome</keyword>
<keyword evidence="6" id="KW-0482">Metalloprotease</keyword>
<sequence>MKWLLTLLLGVVLGVVGAVLYLGRDVAATGTPAPGPAVTPAPATAPPAAAPAPAAPANANANAAGVPLPAGELPEVVPPAPVSPVAANVDMNVKPAIGPLLVPVAGVSAKELTDTFNQARGTERRHEALDIMAAKGTPVLAVADGKVVKLFNSKQGGLTVYQFDPSEKYAYYYAHLDSYAPDLKEGQQLRRGQMVGYVGVTGNSDPHAPHLHFAIFELGADKNWWQGTPVNPFPYLTGAAPGR</sequence>
<dbReference type="RefSeq" id="WP_277417922.1">
    <property type="nucleotide sequence ID" value="NZ_CP119083.1"/>
</dbReference>
<evidence type="ECO:0000256" key="2">
    <source>
        <dbReference type="ARBA" id="ARBA00022670"/>
    </source>
</evidence>
<keyword evidence="5" id="KW-0862">Zinc</keyword>
<accession>A0ABY8BIS0</accession>
<reference evidence="9 10" key="1">
    <citation type="submission" date="2023-02" db="EMBL/GenBank/DDBJ databases">
        <title>Gemone sequence of Telluria chitinolytica ACM 3522T.</title>
        <authorList>
            <person name="Frediansyah A."/>
            <person name="Miess H."/>
            <person name="Gross H."/>
        </authorList>
    </citation>
    <scope>NUCLEOTIDE SEQUENCE [LARGE SCALE GENOMIC DNA]</scope>
    <source>
        <strain evidence="9 10">ACM 3522</strain>
    </source>
</reference>
<evidence type="ECO:0000313" key="10">
    <source>
        <dbReference type="Proteomes" id="UP001216510"/>
    </source>
</evidence>
<keyword evidence="3" id="KW-0479">Metal-binding</keyword>
<dbReference type="InterPro" id="IPR050570">
    <property type="entry name" value="Cell_wall_metabolism_enzyme"/>
</dbReference>
<dbReference type="Proteomes" id="UP001216510">
    <property type="component" value="Chromosome"/>
</dbReference>
<dbReference type="InterPro" id="IPR011055">
    <property type="entry name" value="Dup_hybrid_motif"/>
</dbReference>
<feature type="region of interest" description="Disordered" evidence="7">
    <location>
        <begin position="37"/>
        <end position="57"/>
    </location>
</feature>
<evidence type="ECO:0000256" key="6">
    <source>
        <dbReference type="ARBA" id="ARBA00023049"/>
    </source>
</evidence>
<feature type="compositionally biased region" description="Pro residues" evidence="7">
    <location>
        <begin position="37"/>
        <end position="54"/>
    </location>
</feature>
<evidence type="ECO:0000313" key="9">
    <source>
        <dbReference type="EMBL" id="WEF35258.1"/>
    </source>
</evidence>
<proteinExistence type="predicted"/>
<dbReference type="PANTHER" id="PTHR21666:SF288">
    <property type="entry name" value="CELL DIVISION PROTEIN YTFB"/>
    <property type="match status" value="1"/>
</dbReference>
<evidence type="ECO:0000259" key="8">
    <source>
        <dbReference type="Pfam" id="PF01551"/>
    </source>
</evidence>
<dbReference type="Pfam" id="PF01551">
    <property type="entry name" value="Peptidase_M23"/>
    <property type="match status" value="1"/>
</dbReference>
<dbReference type="CDD" id="cd12797">
    <property type="entry name" value="M23_peptidase"/>
    <property type="match status" value="1"/>
</dbReference>
<evidence type="ECO:0000256" key="4">
    <source>
        <dbReference type="ARBA" id="ARBA00022801"/>
    </source>
</evidence>
<feature type="domain" description="M23ase beta-sheet core" evidence="8">
    <location>
        <begin position="125"/>
        <end position="232"/>
    </location>
</feature>
<organism evidence="9 10">
    <name type="scientific">Pseudoduganella chitinolytica</name>
    <dbReference type="NCBI Taxonomy" id="34070"/>
    <lineage>
        <taxon>Bacteria</taxon>
        <taxon>Pseudomonadati</taxon>
        <taxon>Pseudomonadota</taxon>
        <taxon>Betaproteobacteria</taxon>
        <taxon>Burkholderiales</taxon>
        <taxon>Oxalobacteraceae</taxon>
        <taxon>Telluria group</taxon>
        <taxon>Pseudoduganella</taxon>
    </lineage>
</organism>
<dbReference type="PANTHER" id="PTHR21666">
    <property type="entry name" value="PEPTIDASE-RELATED"/>
    <property type="match status" value="1"/>
</dbReference>